<evidence type="ECO:0000313" key="3">
    <source>
        <dbReference type="Proteomes" id="UP001597469"/>
    </source>
</evidence>
<reference evidence="3" key="1">
    <citation type="journal article" date="2019" name="Int. J. Syst. Evol. Microbiol.">
        <title>The Global Catalogue of Microorganisms (GCM) 10K type strain sequencing project: providing services to taxonomists for standard genome sequencing and annotation.</title>
        <authorList>
            <consortium name="The Broad Institute Genomics Platform"/>
            <consortium name="The Broad Institute Genome Sequencing Center for Infectious Disease"/>
            <person name="Wu L."/>
            <person name="Ma J."/>
        </authorList>
    </citation>
    <scope>NUCLEOTIDE SEQUENCE [LARGE SCALE GENOMIC DNA]</scope>
    <source>
        <strain evidence="3">KCTC 42805</strain>
    </source>
</reference>
<organism evidence="2 3">
    <name type="scientific">Spirosoma soli</name>
    <dbReference type="NCBI Taxonomy" id="1770529"/>
    <lineage>
        <taxon>Bacteria</taxon>
        <taxon>Pseudomonadati</taxon>
        <taxon>Bacteroidota</taxon>
        <taxon>Cytophagia</taxon>
        <taxon>Cytophagales</taxon>
        <taxon>Cytophagaceae</taxon>
        <taxon>Spirosoma</taxon>
    </lineage>
</organism>
<evidence type="ECO:0000313" key="2">
    <source>
        <dbReference type="EMBL" id="MFD2570999.1"/>
    </source>
</evidence>
<sequence>MKLSIRCLAFICLLGFGCDNDPIPRETPDCIRDRINQIKSQDKWNPPAKVFRYSYKGQPVYYIPSRCCDIPGIVLDAQCNVVCAPDGGLGGSGDGTCTDFFKSRTDEQLIWQDSRK</sequence>
<dbReference type="Pfam" id="PF22311">
    <property type="entry name" value="DUF6970"/>
    <property type="match status" value="1"/>
</dbReference>
<evidence type="ECO:0000259" key="1">
    <source>
        <dbReference type="Pfam" id="PF22311"/>
    </source>
</evidence>
<accession>A0ABW5M2W4</accession>
<dbReference type="PROSITE" id="PS51257">
    <property type="entry name" value="PROKAR_LIPOPROTEIN"/>
    <property type="match status" value="1"/>
</dbReference>
<gene>
    <name evidence="2" type="ORF">ACFSUS_10165</name>
</gene>
<dbReference type="EMBL" id="JBHULN010000005">
    <property type="protein sequence ID" value="MFD2570999.1"/>
    <property type="molecule type" value="Genomic_DNA"/>
</dbReference>
<proteinExistence type="predicted"/>
<protein>
    <submittedName>
        <fullName evidence="2">DUF6970 domain-containing protein</fullName>
    </submittedName>
</protein>
<dbReference type="InterPro" id="IPR054243">
    <property type="entry name" value="DUF6970"/>
</dbReference>
<dbReference type="RefSeq" id="WP_381522158.1">
    <property type="nucleotide sequence ID" value="NZ_JBHULN010000005.1"/>
</dbReference>
<dbReference type="Proteomes" id="UP001597469">
    <property type="component" value="Unassembled WGS sequence"/>
</dbReference>
<keyword evidence="3" id="KW-1185">Reference proteome</keyword>
<name>A0ABW5M2W4_9BACT</name>
<feature type="domain" description="DUF6970" evidence="1">
    <location>
        <begin position="36"/>
        <end position="113"/>
    </location>
</feature>
<comment type="caution">
    <text evidence="2">The sequence shown here is derived from an EMBL/GenBank/DDBJ whole genome shotgun (WGS) entry which is preliminary data.</text>
</comment>